<feature type="compositionally biased region" description="Polar residues" evidence="1">
    <location>
        <begin position="1"/>
        <end position="22"/>
    </location>
</feature>
<dbReference type="EMBL" id="JAAGNN010000015">
    <property type="protein sequence ID" value="KAF4079887.1"/>
    <property type="molecule type" value="Genomic_DNA"/>
</dbReference>
<protein>
    <submittedName>
        <fullName evidence="2">Uncharacterized protein</fullName>
    </submittedName>
</protein>
<reference evidence="2 3" key="1">
    <citation type="submission" date="2020-02" db="EMBL/GenBank/DDBJ databases">
        <title>A chromosome-scale genome assembly of the black bullhead catfish (Ameiurus melas).</title>
        <authorList>
            <person name="Wen M."/>
            <person name="Zham M."/>
            <person name="Cabau C."/>
            <person name="Klopp C."/>
            <person name="Donnadieu C."/>
            <person name="Roques C."/>
            <person name="Bouchez O."/>
            <person name="Lampietro C."/>
            <person name="Jouanno E."/>
            <person name="Herpin A."/>
            <person name="Louis A."/>
            <person name="Berthelot C."/>
            <person name="Parey E."/>
            <person name="Roest-Crollius H."/>
            <person name="Braasch I."/>
            <person name="Postlethwait J."/>
            <person name="Robinson-Rechavi M."/>
            <person name="Echchiki A."/>
            <person name="Begum T."/>
            <person name="Montfort J."/>
            <person name="Schartl M."/>
            <person name="Bobe J."/>
            <person name="Guiguen Y."/>
        </authorList>
    </citation>
    <scope>NUCLEOTIDE SEQUENCE [LARGE SCALE GENOMIC DNA]</scope>
    <source>
        <strain evidence="2">M_S1</strain>
        <tissue evidence="2">Blood</tissue>
    </source>
</reference>
<proteinExistence type="predicted"/>
<feature type="region of interest" description="Disordered" evidence="1">
    <location>
        <begin position="1"/>
        <end position="124"/>
    </location>
</feature>
<comment type="caution">
    <text evidence="2">The sequence shown here is derived from an EMBL/GenBank/DDBJ whole genome shotgun (WGS) entry which is preliminary data.</text>
</comment>
<organism evidence="2 3">
    <name type="scientific">Ameiurus melas</name>
    <name type="common">Black bullhead</name>
    <name type="synonym">Silurus melas</name>
    <dbReference type="NCBI Taxonomy" id="219545"/>
    <lineage>
        <taxon>Eukaryota</taxon>
        <taxon>Metazoa</taxon>
        <taxon>Chordata</taxon>
        <taxon>Craniata</taxon>
        <taxon>Vertebrata</taxon>
        <taxon>Euteleostomi</taxon>
        <taxon>Actinopterygii</taxon>
        <taxon>Neopterygii</taxon>
        <taxon>Teleostei</taxon>
        <taxon>Ostariophysi</taxon>
        <taxon>Siluriformes</taxon>
        <taxon>Ictaluridae</taxon>
        <taxon>Ameiurus</taxon>
    </lineage>
</organism>
<gene>
    <name evidence="2" type="ORF">AMELA_G00183460</name>
</gene>
<feature type="region of interest" description="Disordered" evidence="1">
    <location>
        <begin position="154"/>
        <end position="173"/>
    </location>
</feature>
<dbReference type="AlphaFoldDB" id="A0A7J6AD05"/>
<name>A0A7J6AD05_AMEME</name>
<keyword evidence="3" id="KW-1185">Reference proteome</keyword>
<accession>A0A7J6AD05</accession>
<evidence type="ECO:0000313" key="3">
    <source>
        <dbReference type="Proteomes" id="UP000593565"/>
    </source>
</evidence>
<sequence>MNSAQILHQALSQISNAHSNGPNEDDDDDDIGDDDDIDDDDDDDIDDDIDGDDDINDDDDENEDEDEDDDYDDDEDDDEDDDDDDENEDEDDGNDDDDIDDDDDDDDDNDDDDENEDDDDDDDIGAICVVRARAKSSSLLVEADYKLARALHATHPSPPAVSSDQLRRPGSRTAEARRNILSLSLSLSSDIMASVLEKLMTSLNSGPAEPPTNKVTVVGVGQVGMAPPSASCRRTCVMSWHWSTCSRTS</sequence>
<evidence type="ECO:0000313" key="2">
    <source>
        <dbReference type="EMBL" id="KAF4079887.1"/>
    </source>
</evidence>
<evidence type="ECO:0000256" key="1">
    <source>
        <dbReference type="SAM" id="MobiDB-lite"/>
    </source>
</evidence>
<dbReference type="Proteomes" id="UP000593565">
    <property type="component" value="Unassembled WGS sequence"/>
</dbReference>
<feature type="compositionally biased region" description="Acidic residues" evidence="1">
    <location>
        <begin position="23"/>
        <end position="124"/>
    </location>
</feature>